<dbReference type="RefSeq" id="WP_097078779.1">
    <property type="nucleotide sequence ID" value="NZ_BAABHT010000001.1"/>
</dbReference>
<dbReference type="Proteomes" id="UP000219042">
    <property type="component" value="Unassembled WGS sequence"/>
</dbReference>
<evidence type="ECO:0008006" key="4">
    <source>
        <dbReference type="Google" id="ProtNLM"/>
    </source>
</evidence>
<evidence type="ECO:0000256" key="1">
    <source>
        <dbReference type="SAM" id="Phobius"/>
    </source>
</evidence>
<dbReference type="EMBL" id="OANT01000003">
    <property type="protein sequence ID" value="SNX44539.1"/>
    <property type="molecule type" value="Genomic_DNA"/>
</dbReference>
<keyword evidence="1" id="KW-0472">Membrane</keyword>
<dbReference type="PROSITE" id="PS51257">
    <property type="entry name" value="PROKAR_LIPOPROTEIN"/>
    <property type="match status" value="1"/>
</dbReference>
<organism evidence="2 3">
    <name type="scientific">Acinetobacter puyangensis</name>
    <dbReference type="NCBI Taxonomy" id="1096779"/>
    <lineage>
        <taxon>Bacteria</taxon>
        <taxon>Pseudomonadati</taxon>
        <taxon>Pseudomonadota</taxon>
        <taxon>Gammaproteobacteria</taxon>
        <taxon>Moraxellales</taxon>
        <taxon>Moraxellaceae</taxon>
        <taxon>Acinetobacter</taxon>
    </lineage>
</organism>
<name>A0A240E8J1_9GAMM</name>
<keyword evidence="1" id="KW-0812">Transmembrane</keyword>
<keyword evidence="3" id="KW-1185">Reference proteome</keyword>
<proteinExistence type="predicted"/>
<gene>
    <name evidence="2" type="ORF">SAMN05421731_103277</name>
</gene>
<keyword evidence="1" id="KW-1133">Transmembrane helix</keyword>
<feature type="transmembrane region" description="Helical" evidence="1">
    <location>
        <begin position="9"/>
        <end position="28"/>
    </location>
</feature>
<evidence type="ECO:0000313" key="3">
    <source>
        <dbReference type="Proteomes" id="UP000219042"/>
    </source>
</evidence>
<sequence>MLIQINKKLYVIFLILLCIIFGCFLIEVNHLNEKSDLYARQNLFHEKVDFNDQKFYFLDGYSTSLDFQTIPYCNLVQYYPLITFKQIAYRYPSALTIAKYWLFSQKQQQMVRDAEQLRQAYVLLTKSGQHTFNNKVCN</sequence>
<reference evidence="3" key="1">
    <citation type="submission" date="2016-09" db="EMBL/GenBank/DDBJ databases">
        <authorList>
            <person name="Varghese N."/>
            <person name="Submissions S."/>
        </authorList>
    </citation>
    <scope>NUCLEOTIDE SEQUENCE [LARGE SCALE GENOMIC DNA]</scope>
    <source>
        <strain evidence="3">ANC 4466</strain>
    </source>
</reference>
<dbReference type="AlphaFoldDB" id="A0A240E8J1"/>
<accession>A0A240E8J1</accession>
<evidence type="ECO:0000313" key="2">
    <source>
        <dbReference type="EMBL" id="SNX44539.1"/>
    </source>
</evidence>
<protein>
    <recommendedName>
        <fullName evidence="4">Lipoprotein</fullName>
    </recommendedName>
</protein>